<dbReference type="AlphaFoldDB" id="S3BTR7"/>
<dbReference type="STRING" id="1262450.S3BTR7"/>
<proteinExistence type="predicted"/>
<dbReference type="Proteomes" id="UP000016923">
    <property type="component" value="Unassembled WGS sequence"/>
</dbReference>
<dbReference type="VEuPathDB" id="FungiDB:F503_08564"/>
<keyword evidence="3" id="KW-1185">Reference proteome</keyword>
<name>S3BTR7_OPHP1</name>
<dbReference type="EMBL" id="KE148174">
    <property type="protein sequence ID" value="EPE02801.1"/>
    <property type="molecule type" value="Genomic_DNA"/>
</dbReference>
<dbReference type="CDD" id="cd12148">
    <property type="entry name" value="fungal_TF_MHR"/>
    <property type="match status" value="1"/>
</dbReference>
<protein>
    <submittedName>
        <fullName evidence="2">Fungal specific transcription factor</fullName>
    </submittedName>
</protein>
<evidence type="ECO:0000256" key="1">
    <source>
        <dbReference type="SAM" id="MobiDB-lite"/>
    </source>
</evidence>
<gene>
    <name evidence="2" type="ORF">F503_08564</name>
</gene>
<dbReference type="HOGENOM" id="CLU_441517_0_0_1"/>
<evidence type="ECO:0000313" key="3">
    <source>
        <dbReference type="Proteomes" id="UP000016923"/>
    </source>
</evidence>
<reference evidence="2 3" key="1">
    <citation type="journal article" date="2013" name="BMC Genomics">
        <title>The genome and transcriptome of the pine saprophyte Ophiostoma piceae, and a comparison with the bark beetle-associated pine pathogen Grosmannia clavigera.</title>
        <authorList>
            <person name="Haridas S."/>
            <person name="Wang Y."/>
            <person name="Lim L."/>
            <person name="Massoumi Alamouti S."/>
            <person name="Jackman S."/>
            <person name="Docking R."/>
            <person name="Robertson G."/>
            <person name="Birol I."/>
            <person name="Bohlmann J."/>
            <person name="Breuil C."/>
        </authorList>
    </citation>
    <scope>NUCLEOTIDE SEQUENCE [LARGE SCALE GENOMIC DNA]</scope>
    <source>
        <strain evidence="2 3">UAMH 11346</strain>
    </source>
</reference>
<sequence length="619" mass="67423">MDVTGLLVKHFLYGGNFYHYILYDKQFTGIYTAWWQDRKNGRPVSAAFTCLVLRACACSAQYLPADKRSDIENAYGQSSKELAQRFHNHAQRLGATVPPGTGGLVQVQQMMLGVHWLQFESQWTASWHALAATIHEAQEQARLPMLQLYSPATNGSVQDDNNALAASTHMLLQYQLVTRITRRFGNISLPLPVETALNVVSEVRDWLEAFPAAYTIPCRDPDMDRKHKWLASQRAHLHTLAYIVILILLKPFIVKASSGAKPRVALGTASILDRSPNTSPAAEDSAQQQGIDAAIALIKVNGSLYERLYPDSLQPNLIFFAVFSTSAVMCPAVMTDMDCTLPRRAEVVECIGQALDILYRMSSERPVIKTGFKALHKLSVQMQLAAPETSILRRKHYAPGQRQLRQRHGGGVTGNMASLPSPLELKLSAPLLPSMSLPLPGTKRSVLRVPDIGQLSPLAYYPGPAALLTPSSPYTPRVADTAQGGEYATQSSHAYAAAYPYSRLDAQLFPQMSLAGPRYDDAVYGSEDGQGHGNRSGSRNGGGSSAGGRMGAMVGLGIYEYDSPPPLSQTTPMTELHGLDAGFGGADSLDLGAAVAWPPLDMDAGQQYMAQGMGLHWRR</sequence>
<feature type="compositionally biased region" description="Gly residues" evidence="1">
    <location>
        <begin position="531"/>
        <end position="546"/>
    </location>
</feature>
<evidence type="ECO:0000313" key="2">
    <source>
        <dbReference type="EMBL" id="EPE02801.1"/>
    </source>
</evidence>
<accession>S3BTR7</accession>
<dbReference type="eggNOG" id="ENOG502S8A9">
    <property type="taxonomic scope" value="Eukaryota"/>
</dbReference>
<dbReference type="OrthoDB" id="5344325at2759"/>
<organism evidence="2 3">
    <name type="scientific">Ophiostoma piceae (strain UAMH 11346)</name>
    <name type="common">Sap stain fungus</name>
    <dbReference type="NCBI Taxonomy" id="1262450"/>
    <lineage>
        <taxon>Eukaryota</taxon>
        <taxon>Fungi</taxon>
        <taxon>Dikarya</taxon>
        <taxon>Ascomycota</taxon>
        <taxon>Pezizomycotina</taxon>
        <taxon>Sordariomycetes</taxon>
        <taxon>Sordariomycetidae</taxon>
        <taxon>Ophiostomatales</taxon>
        <taxon>Ophiostomataceae</taxon>
        <taxon>Ophiostoma</taxon>
    </lineage>
</organism>
<feature type="region of interest" description="Disordered" evidence="1">
    <location>
        <begin position="523"/>
        <end position="546"/>
    </location>
</feature>